<dbReference type="OrthoDB" id="9799663at2"/>
<reference evidence="2 3" key="1">
    <citation type="submission" date="2019-04" db="EMBL/GenBank/DDBJ databases">
        <authorList>
            <person name="Embree M."/>
            <person name="Gaffney J.R."/>
        </authorList>
    </citation>
    <scope>NUCLEOTIDE SEQUENCE [LARGE SCALE GENOMIC DNA]</scope>
    <source>
        <strain evidence="2 3">JE7A12</strain>
    </source>
</reference>
<dbReference type="SUPFAM" id="SSF46785">
    <property type="entry name" value="Winged helix' DNA-binding domain"/>
    <property type="match status" value="1"/>
</dbReference>
<dbReference type="Proteomes" id="UP000301475">
    <property type="component" value="Chromosome"/>
</dbReference>
<gene>
    <name evidence="2" type="ORF">E5Z56_03075</name>
</gene>
<feature type="domain" description="HTH marR-type" evidence="1">
    <location>
        <begin position="41"/>
        <end position="143"/>
    </location>
</feature>
<proteinExistence type="predicted"/>
<dbReference type="Pfam" id="PF01047">
    <property type="entry name" value="MarR"/>
    <property type="match status" value="1"/>
</dbReference>
<dbReference type="Gene3D" id="1.10.10.10">
    <property type="entry name" value="Winged helix-like DNA-binding domain superfamily/Winged helix DNA-binding domain"/>
    <property type="match status" value="1"/>
</dbReference>
<dbReference type="InterPro" id="IPR036388">
    <property type="entry name" value="WH-like_DNA-bd_sf"/>
</dbReference>
<evidence type="ECO:0000313" key="3">
    <source>
        <dbReference type="Proteomes" id="UP000301475"/>
    </source>
</evidence>
<accession>A0A4V1G4Z0</accession>
<dbReference type="SMART" id="SM00347">
    <property type="entry name" value="HTH_MARR"/>
    <property type="match status" value="1"/>
</dbReference>
<dbReference type="AlphaFoldDB" id="A0A4V1G4Z0"/>
<keyword evidence="3" id="KW-1185">Reference proteome</keyword>
<evidence type="ECO:0000313" key="2">
    <source>
        <dbReference type="EMBL" id="QCT06393.1"/>
    </source>
</evidence>
<protein>
    <submittedName>
        <fullName evidence="2">MarR family transcriptional regulator</fullName>
    </submittedName>
</protein>
<name>A0A4V1G4Z0_9FIRM</name>
<organism evidence="2 3">
    <name type="scientific">Ruminococcus bovis</name>
    <dbReference type="NCBI Taxonomy" id="2564099"/>
    <lineage>
        <taxon>Bacteria</taxon>
        <taxon>Bacillati</taxon>
        <taxon>Bacillota</taxon>
        <taxon>Clostridia</taxon>
        <taxon>Eubacteriales</taxon>
        <taxon>Oscillospiraceae</taxon>
        <taxon>Ruminococcus</taxon>
    </lineage>
</organism>
<dbReference type="GO" id="GO:0003700">
    <property type="term" value="F:DNA-binding transcription factor activity"/>
    <property type="evidence" value="ECO:0007669"/>
    <property type="project" value="InterPro"/>
</dbReference>
<dbReference type="InterPro" id="IPR036390">
    <property type="entry name" value="WH_DNA-bd_sf"/>
</dbReference>
<sequence length="178" mass="20634">MFNNKRKRVVYVDEKFLHDTGVLLTKVSKATIHNYKKFSKVAVEDEDISVCGLEILTSLRYYPDKNTVSDLAQNMEVSKGLVSRNVEILRKSGYLNTYQDESDRRILRISINSEKALPILLKQKKNLFSLIYQMAGDLTDEQLIQFNDTLKIVLENCKNASLDKETKLPEIDYEKFVF</sequence>
<dbReference type="EMBL" id="CP039381">
    <property type="protein sequence ID" value="QCT06393.1"/>
    <property type="molecule type" value="Genomic_DNA"/>
</dbReference>
<evidence type="ECO:0000259" key="1">
    <source>
        <dbReference type="SMART" id="SM00347"/>
    </source>
</evidence>
<dbReference type="InterPro" id="IPR000835">
    <property type="entry name" value="HTH_MarR-typ"/>
</dbReference>
<dbReference type="KEGG" id="ruj:E5Z56_03075"/>